<keyword evidence="3" id="KW-1185">Reference proteome</keyword>
<feature type="region of interest" description="Disordered" evidence="1">
    <location>
        <begin position="1"/>
        <end position="20"/>
    </location>
</feature>
<gene>
    <name evidence="2" type="ORF">K7432_013574</name>
</gene>
<evidence type="ECO:0000256" key="1">
    <source>
        <dbReference type="SAM" id="MobiDB-lite"/>
    </source>
</evidence>
<comment type="caution">
    <text evidence="2">The sequence shown here is derived from an EMBL/GenBank/DDBJ whole genome shotgun (WGS) entry which is preliminary data.</text>
</comment>
<name>A0ABR2WJ19_9FUNG</name>
<sequence length="222" mass="25556">MNFESTKPSSKHKNGLKTRTLTRCESDGASHLAKHFSPASLCYSIQGDPLRHEMMVQSQGQPVYYLRTTSKLFGRELALYNSSNDTPIYRISSHKTLGYMKISSSASPTQKTRFPYPHSSHGMYAMESEGIQFVWDYSKDKYLRCYDMTDMSIVAELFWKDPSSNRSSCSSFCTESMEDIHYAKYMSKLMISSEWHANPTQQMFIVLTGLLILRNSIWKRDV</sequence>
<protein>
    <submittedName>
        <fullName evidence="2">Uncharacterized protein</fullName>
    </submittedName>
</protein>
<evidence type="ECO:0000313" key="2">
    <source>
        <dbReference type="EMBL" id="KAK9761493.1"/>
    </source>
</evidence>
<proteinExistence type="predicted"/>
<dbReference type="EMBL" id="JASJQH010001365">
    <property type="protein sequence ID" value="KAK9761493.1"/>
    <property type="molecule type" value="Genomic_DNA"/>
</dbReference>
<reference evidence="2 3" key="1">
    <citation type="submission" date="2023-04" db="EMBL/GenBank/DDBJ databases">
        <title>Genome of Basidiobolus ranarum AG-B5.</title>
        <authorList>
            <person name="Stajich J.E."/>
            <person name="Carter-House D."/>
            <person name="Gryganskyi A."/>
        </authorList>
    </citation>
    <scope>NUCLEOTIDE SEQUENCE [LARGE SCALE GENOMIC DNA]</scope>
    <source>
        <strain evidence="2 3">AG-B5</strain>
    </source>
</reference>
<accession>A0ABR2WJ19</accession>
<dbReference type="Proteomes" id="UP001479436">
    <property type="component" value="Unassembled WGS sequence"/>
</dbReference>
<evidence type="ECO:0000313" key="3">
    <source>
        <dbReference type="Proteomes" id="UP001479436"/>
    </source>
</evidence>
<organism evidence="2 3">
    <name type="scientific">Basidiobolus ranarum</name>
    <dbReference type="NCBI Taxonomy" id="34480"/>
    <lineage>
        <taxon>Eukaryota</taxon>
        <taxon>Fungi</taxon>
        <taxon>Fungi incertae sedis</taxon>
        <taxon>Zoopagomycota</taxon>
        <taxon>Entomophthoromycotina</taxon>
        <taxon>Basidiobolomycetes</taxon>
        <taxon>Basidiobolales</taxon>
        <taxon>Basidiobolaceae</taxon>
        <taxon>Basidiobolus</taxon>
    </lineage>
</organism>